<evidence type="ECO:0000259" key="1">
    <source>
        <dbReference type="PROSITE" id="PS50878"/>
    </source>
</evidence>
<dbReference type="InterPro" id="IPR050951">
    <property type="entry name" value="Retrovirus_Pol_polyprotein"/>
</dbReference>
<accession>A0A1X7T0I6</accession>
<dbReference type="InterPro" id="IPR000477">
    <property type="entry name" value="RT_dom"/>
</dbReference>
<dbReference type="InterPro" id="IPR043502">
    <property type="entry name" value="DNA/RNA_pol_sf"/>
</dbReference>
<dbReference type="EnsemblMetazoa" id="Aqu2.1.07702_001">
    <property type="protein sequence ID" value="Aqu2.1.07702_001"/>
    <property type="gene ID" value="Aqu2.1.07702"/>
</dbReference>
<dbReference type="Gene3D" id="3.30.70.270">
    <property type="match status" value="1"/>
</dbReference>
<protein>
    <recommendedName>
        <fullName evidence="1">Reverse transcriptase domain-containing protein</fullName>
    </recommendedName>
</protein>
<reference evidence="2" key="1">
    <citation type="submission" date="2017-05" db="UniProtKB">
        <authorList>
            <consortium name="EnsemblMetazoa"/>
        </authorList>
    </citation>
    <scope>IDENTIFICATION</scope>
</reference>
<dbReference type="SUPFAM" id="SSF56672">
    <property type="entry name" value="DNA/RNA polymerases"/>
    <property type="match status" value="1"/>
</dbReference>
<dbReference type="InParanoid" id="A0A1X7T0I6"/>
<evidence type="ECO:0000313" key="2">
    <source>
        <dbReference type="EnsemblMetazoa" id="Aqu2.1.07702_001"/>
    </source>
</evidence>
<feature type="domain" description="Reverse transcriptase" evidence="1">
    <location>
        <begin position="1"/>
        <end position="65"/>
    </location>
</feature>
<name>A0A1X7T0I6_AMPQE</name>
<dbReference type="PROSITE" id="PS50878">
    <property type="entry name" value="RT_POL"/>
    <property type="match status" value="1"/>
</dbReference>
<dbReference type="PANTHER" id="PTHR37984">
    <property type="entry name" value="PROTEIN CBG26694"/>
    <property type="match status" value="1"/>
</dbReference>
<proteinExistence type="predicted"/>
<dbReference type="PANTHER" id="PTHR37984:SF5">
    <property type="entry name" value="PROTEIN NYNRIN-LIKE"/>
    <property type="match status" value="1"/>
</dbReference>
<dbReference type="Pfam" id="PF00078">
    <property type="entry name" value="RVT_1"/>
    <property type="match status" value="1"/>
</dbReference>
<dbReference type="FunFam" id="3.30.70.270:FF:000003">
    <property type="entry name" value="Transposon Ty3-G Gag-Pol polyprotein"/>
    <property type="match status" value="1"/>
</dbReference>
<dbReference type="InterPro" id="IPR043128">
    <property type="entry name" value="Rev_trsase/Diguanyl_cyclase"/>
</dbReference>
<dbReference type="AlphaFoldDB" id="A0A1X7T0I6"/>
<sequence>MESLLQGIPNASIYIDDILVAGKSYQEHIDTSETVLARLHDAGLRLKKEKCCFTMSSVTYLGYRVDKDRIHPITEKVRAIKDAPQPKNVTAECISRSLVILQLIFAPSSISISSTI</sequence>
<organism evidence="2">
    <name type="scientific">Amphimedon queenslandica</name>
    <name type="common">Sponge</name>
    <dbReference type="NCBI Taxonomy" id="400682"/>
    <lineage>
        <taxon>Eukaryota</taxon>
        <taxon>Metazoa</taxon>
        <taxon>Porifera</taxon>
        <taxon>Demospongiae</taxon>
        <taxon>Heteroscleromorpha</taxon>
        <taxon>Haplosclerida</taxon>
        <taxon>Niphatidae</taxon>
        <taxon>Amphimedon</taxon>
    </lineage>
</organism>